<dbReference type="PRINTS" id="PR00368">
    <property type="entry name" value="FADPNR"/>
</dbReference>
<evidence type="ECO:0000256" key="1">
    <source>
        <dbReference type="ARBA" id="ARBA00001974"/>
    </source>
</evidence>
<protein>
    <submittedName>
        <fullName evidence="6">Pyridine nucleotide-disulfide oxidoreductase</fullName>
    </submittedName>
</protein>
<keyword evidence="4" id="KW-0560">Oxidoreductase</keyword>
<dbReference type="SUPFAM" id="SSF51905">
    <property type="entry name" value="FAD/NAD(P)-binding domain"/>
    <property type="match status" value="1"/>
</dbReference>
<comment type="cofactor">
    <cofactor evidence="1">
        <name>FAD</name>
        <dbReference type="ChEBI" id="CHEBI:57692"/>
    </cofactor>
</comment>
<dbReference type="InterPro" id="IPR023753">
    <property type="entry name" value="FAD/NAD-binding_dom"/>
</dbReference>
<dbReference type="RefSeq" id="WP_078498321.1">
    <property type="nucleotide sequence ID" value="NZ_MSZX01000003.1"/>
</dbReference>
<dbReference type="OrthoDB" id="9806179at2"/>
<name>A0A1T2XI50_9BACL</name>
<dbReference type="PANTHER" id="PTHR48105">
    <property type="entry name" value="THIOREDOXIN REDUCTASE 1-RELATED-RELATED"/>
    <property type="match status" value="1"/>
</dbReference>
<comment type="caution">
    <text evidence="6">The sequence shown here is derived from an EMBL/GenBank/DDBJ whole genome shotgun (WGS) entry which is preliminary data.</text>
</comment>
<evidence type="ECO:0000256" key="4">
    <source>
        <dbReference type="ARBA" id="ARBA00023002"/>
    </source>
</evidence>
<accession>A0A1T2XI50</accession>
<gene>
    <name evidence="6" type="ORF">BVG16_09555</name>
</gene>
<dbReference type="InterPro" id="IPR036188">
    <property type="entry name" value="FAD/NAD-bd_sf"/>
</dbReference>
<keyword evidence="7" id="KW-1185">Reference proteome</keyword>
<keyword evidence="3" id="KW-0285">Flavoprotein</keyword>
<dbReference type="AlphaFoldDB" id="A0A1T2XI50"/>
<dbReference type="PRINTS" id="PR00469">
    <property type="entry name" value="PNDRDTASEII"/>
</dbReference>
<dbReference type="STRING" id="1324314.BVG16_09555"/>
<organism evidence="6 7">
    <name type="scientific">Paenibacillus selenitireducens</name>
    <dbReference type="NCBI Taxonomy" id="1324314"/>
    <lineage>
        <taxon>Bacteria</taxon>
        <taxon>Bacillati</taxon>
        <taxon>Bacillota</taxon>
        <taxon>Bacilli</taxon>
        <taxon>Bacillales</taxon>
        <taxon>Paenibacillaceae</taxon>
        <taxon>Paenibacillus</taxon>
    </lineage>
</organism>
<dbReference type="Proteomes" id="UP000190188">
    <property type="component" value="Unassembled WGS sequence"/>
</dbReference>
<evidence type="ECO:0000259" key="5">
    <source>
        <dbReference type="Pfam" id="PF07992"/>
    </source>
</evidence>
<evidence type="ECO:0000256" key="2">
    <source>
        <dbReference type="ARBA" id="ARBA00011738"/>
    </source>
</evidence>
<evidence type="ECO:0000313" key="7">
    <source>
        <dbReference type="Proteomes" id="UP000190188"/>
    </source>
</evidence>
<dbReference type="EMBL" id="MSZX01000003">
    <property type="protein sequence ID" value="OPA79323.1"/>
    <property type="molecule type" value="Genomic_DNA"/>
</dbReference>
<sequence>MIFDCAIIGGGPAGLNAALVLGRARREVLLLDHNQPRNAVTQESHGFITRDGTSPQEFRRLAHQDLMKYPSIHIQSSKVQDVKSHADVFELITEVGETYHARKVILATGLRETLPAVDRLREYYGKSIFNCSYCDGWELRDQPLIVISDTAAAYHMTMMMEQWTKDLIVCTNGNLVLTEEQVAKLQSKGIPVYPQKIQALVGENGQLQQVVLEDGVILERSGGFVTPQWGQAASIGESLGCELDERGGIVTDLFGRTNIQGVYAAGDSALFAPSQLIIAAAGGSKAAMGVNMELTVEIF</sequence>
<reference evidence="6 7" key="1">
    <citation type="submission" date="2017-01" db="EMBL/GenBank/DDBJ databases">
        <title>Genome analysis of Paenibacillus selenitrireducens ES3-24.</title>
        <authorList>
            <person name="Xu D."/>
            <person name="Yao R."/>
            <person name="Zheng S."/>
        </authorList>
    </citation>
    <scope>NUCLEOTIDE SEQUENCE [LARGE SCALE GENOMIC DNA]</scope>
    <source>
        <strain evidence="6 7">ES3-24</strain>
    </source>
</reference>
<dbReference type="InterPro" id="IPR050097">
    <property type="entry name" value="Ferredoxin-NADP_redctase_2"/>
</dbReference>
<comment type="subunit">
    <text evidence="2">Homodimer.</text>
</comment>
<dbReference type="GO" id="GO:0016491">
    <property type="term" value="F:oxidoreductase activity"/>
    <property type="evidence" value="ECO:0007669"/>
    <property type="project" value="UniProtKB-KW"/>
</dbReference>
<dbReference type="Pfam" id="PF07992">
    <property type="entry name" value="Pyr_redox_2"/>
    <property type="match status" value="1"/>
</dbReference>
<evidence type="ECO:0000313" key="6">
    <source>
        <dbReference type="EMBL" id="OPA79323.1"/>
    </source>
</evidence>
<dbReference type="Gene3D" id="3.50.50.60">
    <property type="entry name" value="FAD/NAD(P)-binding domain"/>
    <property type="match status" value="2"/>
</dbReference>
<evidence type="ECO:0000256" key="3">
    <source>
        <dbReference type="ARBA" id="ARBA00022630"/>
    </source>
</evidence>
<proteinExistence type="predicted"/>
<feature type="domain" description="FAD/NAD(P)-binding" evidence="5">
    <location>
        <begin position="3"/>
        <end position="280"/>
    </location>
</feature>